<dbReference type="Pfam" id="PF00147">
    <property type="entry name" value="Fibrinogen_C"/>
    <property type="match status" value="1"/>
</dbReference>
<evidence type="ECO:0000313" key="2">
    <source>
        <dbReference type="Proteomes" id="UP000515160"/>
    </source>
</evidence>
<dbReference type="PANTHER" id="PTHR19143">
    <property type="entry name" value="FIBRINOGEN/TENASCIN/ANGIOPOEITIN"/>
    <property type="match status" value="1"/>
</dbReference>
<dbReference type="PROSITE" id="PS51406">
    <property type="entry name" value="FIBRINOGEN_C_2"/>
    <property type="match status" value="1"/>
</dbReference>
<dbReference type="AlphaFoldDB" id="A0A6P8WND1"/>
<dbReference type="RefSeq" id="XP_034100853.2">
    <property type="nucleotide sequence ID" value="XM_034244962.2"/>
</dbReference>
<dbReference type="SMART" id="SM00186">
    <property type="entry name" value="FBG"/>
    <property type="match status" value="1"/>
</dbReference>
<dbReference type="GeneID" id="117565714"/>
<dbReference type="InterPro" id="IPR014716">
    <property type="entry name" value="Fibrinogen_a/b/g_C_1"/>
</dbReference>
<dbReference type="Gene3D" id="3.90.215.10">
    <property type="entry name" value="Gamma Fibrinogen, chain A, domain 1"/>
    <property type="match status" value="1"/>
</dbReference>
<dbReference type="InterPro" id="IPR036056">
    <property type="entry name" value="Fibrinogen-like_C"/>
</dbReference>
<gene>
    <name evidence="3" type="primary">LOC117565714</name>
</gene>
<dbReference type="OrthoDB" id="7839161at2759"/>
<evidence type="ECO:0000313" key="3">
    <source>
        <dbReference type="RefSeq" id="XP_034100853.2"/>
    </source>
</evidence>
<dbReference type="GO" id="GO:0005615">
    <property type="term" value="C:extracellular space"/>
    <property type="evidence" value="ECO:0007669"/>
    <property type="project" value="TreeGrafter"/>
</dbReference>
<accession>A0A6P8WND1</accession>
<feature type="domain" description="Fibrinogen C-terminal" evidence="1">
    <location>
        <begin position="1"/>
        <end position="109"/>
    </location>
</feature>
<reference evidence="3" key="1">
    <citation type="submission" date="2025-08" db="UniProtKB">
        <authorList>
            <consortium name="RefSeq"/>
        </authorList>
    </citation>
    <scope>IDENTIFICATION</scope>
    <source>
        <strain evidence="3">15112-1751.03</strain>
        <tissue evidence="3">Whole Adult</tissue>
    </source>
</reference>
<keyword evidence="2" id="KW-1185">Reference proteome</keyword>
<dbReference type="SUPFAM" id="SSF56496">
    <property type="entry name" value="Fibrinogen C-terminal domain-like"/>
    <property type="match status" value="1"/>
</dbReference>
<protein>
    <submittedName>
        <fullName evidence="3">Ficolin-1-B-like</fullName>
    </submittedName>
</protein>
<proteinExistence type="predicted"/>
<dbReference type="InterPro" id="IPR002181">
    <property type="entry name" value="Fibrinogen_a/b/g_C_dom"/>
</dbReference>
<sequence>MVAENGRTYNARYDDFKISDEDNGYALSLGKFNGTIKNDSMRENENMKFSTFDHDNDKTDYANCADNYKSGWWYNYCSDCALNARYLYWYHIPLNEVKMLIRPKEEMKK</sequence>
<name>A0A6P8WND1_DROAB</name>
<evidence type="ECO:0000259" key="1">
    <source>
        <dbReference type="PROSITE" id="PS51406"/>
    </source>
</evidence>
<dbReference type="Proteomes" id="UP000515160">
    <property type="component" value="Chromosome 2L"/>
</dbReference>
<dbReference type="InterPro" id="IPR050373">
    <property type="entry name" value="Fibrinogen_C-term_domain"/>
</dbReference>
<organism evidence="2 3">
    <name type="scientific">Drosophila albomicans</name>
    <name type="common">Fruit fly</name>
    <dbReference type="NCBI Taxonomy" id="7291"/>
    <lineage>
        <taxon>Eukaryota</taxon>
        <taxon>Metazoa</taxon>
        <taxon>Ecdysozoa</taxon>
        <taxon>Arthropoda</taxon>
        <taxon>Hexapoda</taxon>
        <taxon>Insecta</taxon>
        <taxon>Pterygota</taxon>
        <taxon>Neoptera</taxon>
        <taxon>Endopterygota</taxon>
        <taxon>Diptera</taxon>
        <taxon>Brachycera</taxon>
        <taxon>Muscomorpha</taxon>
        <taxon>Ephydroidea</taxon>
        <taxon>Drosophilidae</taxon>
        <taxon>Drosophila</taxon>
    </lineage>
</organism>